<reference evidence="3" key="1">
    <citation type="journal article" date="2019" name="Int. J. Syst. Evol. Microbiol.">
        <title>The Global Catalogue of Microorganisms (GCM) 10K type strain sequencing project: providing services to taxonomists for standard genome sequencing and annotation.</title>
        <authorList>
            <consortium name="The Broad Institute Genomics Platform"/>
            <consortium name="The Broad Institute Genome Sequencing Center for Infectious Disease"/>
            <person name="Wu L."/>
            <person name="Ma J."/>
        </authorList>
    </citation>
    <scope>NUCLEOTIDE SEQUENCE [LARGE SCALE GENOMIC DNA]</scope>
    <source>
        <strain evidence="3">KCTC 33575</strain>
    </source>
</reference>
<evidence type="ECO:0000256" key="1">
    <source>
        <dbReference type="SAM" id="Phobius"/>
    </source>
</evidence>
<gene>
    <name evidence="2" type="ORF">ACFSX4_00705</name>
</gene>
<proteinExistence type="predicted"/>
<feature type="transmembrane region" description="Helical" evidence="1">
    <location>
        <begin position="37"/>
        <end position="55"/>
    </location>
</feature>
<dbReference type="EMBL" id="JBHUOQ010000001">
    <property type="protein sequence ID" value="MFD2828965.1"/>
    <property type="molecule type" value="Genomic_DNA"/>
</dbReference>
<sequence length="85" mass="9952">MNSTQNRRSIFDYAVILLAVIGFWSLFFYPAFMNQHFSILLSALLMAVFTFRTVNLARKKSFGPYFMFFLLLSAAAATFFFYEIF</sequence>
<keyword evidence="3" id="KW-1185">Reference proteome</keyword>
<comment type="caution">
    <text evidence="2">The sequence shown here is derived from an EMBL/GenBank/DDBJ whole genome shotgun (WGS) entry which is preliminary data.</text>
</comment>
<keyword evidence="1" id="KW-1133">Transmembrane helix</keyword>
<evidence type="ECO:0000313" key="3">
    <source>
        <dbReference type="Proteomes" id="UP001597519"/>
    </source>
</evidence>
<dbReference type="Proteomes" id="UP001597519">
    <property type="component" value="Unassembled WGS sequence"/>
</dbReference>
<protein>
    <recommendedName>
        <fullName evidence="4">DUF3953 domain-containing protein</fullName>
    </recommendedName>
</protein>
<dbReference type="RefSeq" id="WP_377770539.1">
    <property type="nucleotide sequence ID" value="NZ_JBHUOQ010000001.1"/>
</dbReference>
<feature type="transmembrane region" description="Helical" evidence="1">
    <location>
        <begin position="62"/>
        <end position="82"/>
    </location>
</feature>
<feature type="transmembrane region" description="Helical" evidence="1">
    <location>
        <begin position="12"/>
        <end position="31"/>
    </location>
</feature>
<evidence type="ECO:0008006" key="4">
    <source>
        <dbReference type="Google" id="ProtNLM"/>
    </source>
</evidence>
<accession>A0ABW5WQA6</accession>
<keyword evidence="1" id="KW-0812">Transmembrane</keyword>
<name>A0ABW5WQA6_9STAP</name>
<keyword evidence="1" id="KW-0472">Membrane</keyword>
<evidence type="ECO:0000313" key="2">
    <source>
        <dbReference type="EMBL" id="MFD2828965.1"/>
    </source>
</evidence>
<organism evidence="2 3">
    <name type="scientific">Corticicoccus populi</name>
    <dbReference type="NCBI Taxonomy" id="1812821"/>
    <lineage>
        <taxon>Bacteria</taxon>
        <taxon>Bacillati</taxon>
        <taxon>Bacillota</taxon>
        <taxon>Bacilli</taxon>
        <taxon>Bacillales</taxon>
        <taxon>Staphylococcaceae</taxon>
        <taxon>Corticicoccus</taxon>
    </lineage>
</organism>